<keyword evidence="2" id="KW-0378">Hydrolase</keyword>
<comment type="caution">
    <text evidence="2">The sequence shown here is derived from an EMBL/GenBank/DDBJ whole genome shotgun (WGS) entry which is preliminary data.</text>
</comment>
<feature type="domain" description="HNH nuclease" evidence="1">
    <location>
        <begin position="53"/>
        <end position="95"/>
    </location>
</feature>
<dbReference type="SUPFAM" id="SSF54060">
    <property type="entry name" value="His-Me finger endonucleases"/>
    <property type="match status" value="1"/>
</dbReference>
<accession>A0AAE4T2K2</accession>
<protein>
    <submittedName>
        <fullName evidence="2">HNH endonuclease signature motif containing protein</fullName>
        <ecNumber evidence="2">3.1.-.-</ecNumber>
    </submittedName>
</protein>
<reference evidence="2" key="1">
    <citation type="submission" date="2023-10" db="EMBL/GenBank/DDBJ databases">
        <title>Production of high quality cheese from raw caw milk (raw cheese).</title>
        <authorList>
            <person name="Samouris G."/>
        </authorList>
    </citation>
    <scope>NUCLEOTIDE SEQUENCE</scope>
    <source>
        <strain evidence="2">M17-3</strain>
    </source>
</reference>
<evidence type="ECO:0000313" key="3">
    <source>
        <dbReference type="Proteomes" id="UP001186047"/>
    </source>
</evidence>
<name>A0AAE4T2K2_9LACT</name>
<dbReference type="Gene3D" id="3.90.75.20">
    <property type="match status" value="1"/>
</dbReference>
<keyword evidence="2" id="KW-0255">Endonuclease</keyword>
<dbReference type="Pfam" id="PF13392">
    <property type="entry name" value="HNH_3"/>
    <property type="match status" value="1"/>
</dbReference>
<evidence type="ECO:0000313" key="2">
    <source>
        <dbReference type="EMBL" id="MDV2633907.1"/>
    </source>
</evidence>
<dbReference type="EC" id="3.1.-.-" evidence="2"/>
<dbReference type="EMBL" id="JAWHVL010000040">
    <property type="protein sequence ID" value="MDV2633907.1"/>
    <property type="molecule type" value="Genomic_DNA"/>
</dbReference>
<proteinExistence type="predicted"/>
<sequence>MFAEMKTIPDYPAYAVTKDGQVWSYRVKKFLNPTKKKYRSQVKLIADGIGFFKQVHRLVFETFYGYIPECIIHKDGDVHNNHLSNLVGMTRDEHNKMIHSRKKTRVIYQVDLKEGITRKLRMPEPNDPIYSSLLHCLERKPQKITYHGYIYYYEDKKHRIVEELKSRIKTSTLVLQCMDDYNPFRRTVKDSIIRNKKYLEILEKV</sequence>
<dbReference type="InterPro" id="IPR044925">
    <property type="entry name" value="His-Me_finger_sf"/>
</dbReference>
<dbReference type="GO" id="GO:0004519">
    <property type="term" value="F:endonuclease activity"/>
    <property type="evidence" value="ECO:0007669"/>
    <property type="project" value="UniProtKB-KW"/>
</dbReference>
<gene>
    <name evidence="2" type="ORF">RZO31_13730</name>
</gene>
<evidence type="ECO:0000259" key="1">
    <source>
        <dbReference type="Pfam" id="PF13392"/>
    </source>
</evidence>
<dbReference type="AlphaFoldDB" id="A0AAE4T2K2"/>
<dbReference type="InterPro" id="IPR003615">
    <property type="entry name" value="HNH_nuc"/>
</dbReference>
<dbReference type="Proteomes" id="UP001186047">
    <property type="component" value="Unassembled WGS sequence"/>
</dbReference>
<dbReference type="GO" id="GO:0016787">
    <property type="term" value="F:hydrolase activity"/>
    <property type="evidence" value="ECO:0007669"/>
    <property type="project" value="UniProtKB-KW"/>
</dbReference>
<dbReference type="RefSeq" id="WP_317059518.1">
    <property type="nucleotide sequence ID" value="NZ_JAWHVL010000040.1"/>
</dbReference>
<organism evidence="2 3">
    <name type="scientific">Lactococcus lactis</name>
    <dbReference type="NCBI Taxonomy" id="1358"/>
    <lineage>
        <taxon>Bacteria</taxon>
        <taxon>Bacillati</taxon>
        <taxon>Bacillota</taxon>
        <taxon>Bacilli</taxon>
        <taxon>Lactobacillales</taxon>
        <taxon>Streptococcaceae</taxon>
        <taxon>Lactococcus</taxon>
    </lineage>
</organism>
<keyword evidence="2" id="KW-0540">Nuclease</keyword>